<feature type="domain" description="Trehalase-like N-terminal" evidence="2">
    <location>
        <begin position="3"/>
        <end position="160"/>
    </location>
</feature>
<sequence>MTSTIQDHAIIGDGRSCALVARSGSIDFLCWPRFDSDACLAALLGDERHGSWVISPAGYVSQTVRRYRDDTAILETEHFTDTGRVRVTDLMPWREGASAIIRIVEGLEGEVQMAMSLRLRFGYGQMAPWSERHERGLIFEAGPDRVVLDCPVELAMDGDGAGARFVMARGSKIAFVLSHSPSTAAMPPPLRIDSLVDATEKAWTGWIGRYEAKSRWDGAIRRSLITLRTLIDREGGGIVAAATLGLPEIPGGSANWDYRYCWLRDSTFTLTALLDAGFHEEATRWRDWILRALGGQPAEMQIVYRIDGGRLPPERELDGLPGYQGAEPVRVGNAASGQTQLDVFGELMDSFAVLAKAGIERTPRVVEVETAIVQHLEKVWDKPSADIWESRGDLQCYTYSQAMAWVGVTRYLEAHADNDRADRALIARLKALSEVIHRTVCERGYNSVLGHFVQGYGGDTLDASLLLLPLVGFLPVDDPRIARTIAAIERELMEGGLVRRKPPKPHGPNEGAFLACTCWLADCYKMQRRDNDAATLLERVIGVSNDVGLLSEEYDVGSRSLIGNIPQTLTHLGVINTALFLSGPVIQRAGG</sequence>
<reference evidence="3 4" key="1">
    <citation type="submission" date="2018-06" db="EMBL/GenBank/DDBJ databases">
        <title>Genomic Encyclopedia of Type Strains, Phase IV (KMG-IV): sequencing the most valuable type-strain genomes for metagenomic binning, comparative biology and taxonomic classification.</title>
        <authorList>
            <person name="Goeker M."/>
        </authorList>
    </citation>
    <scope>NUCLEOTIDE SEQUENCE [LARGE SCALE GENOMIC DNA]</scope>
    <source>
        <strain evidence="3 4">DSM 24875</strain>
    </source>
</reference>
<dbReference type="OrthoDB" id="3902805at2"/>
<dbReference type="GO" id="GO:0004553">
    <property type="term" value="F:hydrolase activity, hydrolyzing O-glycosyl compounds"/>
    <property type="evidence" value="ECO:0007669"/>
    <property type="project" value="TreeGrafter"/>
</dbReference>
<dbReference type="Pfam" id="PF00723">
    <property type="entry name" value="Glyco_hydro_15"/>
    <property type="match status" value="1"/>
</dbReference>
<evidence type="ECO:0000313" key="3">
    <source>
        <dbReference type="EMBL" id="RBP09909.1"/>
    </source>
</evidence>
<dbReference type="PANTHER" id="PTHR31616">
    <property type="entry name" value="TREHALASE"/>
    <property type="match status" value="1"/>
</dbReference>
<dbReference type="GO" id="GO:0005975">
    <property type="term" value="P:carbohydrate metabolic process"/>
    <property type="evidence" value="ECO:0007669"/>
    <property type="project" value="InterPro"/>
</dbReference>
<dbReference type="Proteomes" id="UP000253529">
    <property type="component" value="Unassembled WGS sequence"/>
</dbReference>
<accession>A0A366F816</accession>
<gene>
    <name evidence="3" type="ORF">DFR50_120109</name>
</gene>
<name>A0A366F816_9HYPH</name>
<dbReference type="Gene3D" id="1.50.10.10">
    <property type="match status" value="1"/>
</dbReference>
<evidence type="ECO:0000313" key="4">
    <source>
        <dbReference type="Proteomes" id="UP000253529"/>
    </source>
</evidence>
<dbReference type="SUPFAM" id="SSF48208">
    <property type="entry name" value="Six-hairpin glycosidases"/>
    <property type="match status" value="1"/>
</dbReference>
<protein>
    <submittedName>
        <fullName evidence="3">GH15 family glucan-1,4-alpha-glucosidase</fullName>
    </submittedName>
</protein>
<dbReference type="InterPro" id="IPR012341">
    <property type="entry name" value="6hp_glycosidase-like_sf"/>
</dbReference>
<dbReference type="EMBL" id="QNRK01000020">
    <property type="protein sequence ID" value="RBP09909.1"/>
    <property type="molecule type" value="Genomic_DNA"/>
</dbReference>
<comment type="caution">
    <text evidence="3">The sequence shown here is derived from an EMBL/GenBank/DDBJ whole genome shotgun (WGS) entry which is preliminary data.</text>
</comment>
<keyword evidence="4" id="KW-1185">Reference proteome</keyword>
<evidence type="ECO:0000259" key="2">
    <source>
        <dbReference type="Pfam" id="PF19291"/>
    </source>
</evidence>
<dbReference type="PANTHER" id="PTHR31616:SF0">
    <property type="entry name" value="GLUCAN 1,4-ALPHA-GLUCOSIDASE"/>
    <property type="match status" value="1"/>
</dbReference>
<dbReference type="InterPro" id="IPR011613">
    <property type="entry name" value="GH15-like"/>
</dbReference>
<dbReference type="Pfam" id="PF19291">
    <property type="entry name" value="TREH_N"/>
    <property type="match status" value="1"/>
</dbReference>
<dbReference type="RefSeq" id="WP_113890649.1">
    <property type="nucleotide sequence ID" value="NZ_QNRK01000020.1"/>
</dbReference>
<organism evidence="3 4">
    <name type="scientific">Roseiarcus fermentans</name>
    <dbReference type="NCBI Taxonomy" id="1473586"/>
    <lineage>
        <taxon>Bacteria</taxon>
        <taxon>Pseudomonadati</taxon>
        <taxon>Pseudomonadota</taxon>
        <taxon>Alphaproteobacteria</taxon>
        <taxon>Hyphomicrobiales</taxon>
        <taxon>Roseiarcaceae</taxon>
        <taxon>Roseiarcus</taxon>
    </lineage>
</organism>
<proteinExistence type="predicted"/>
<dbReference type="AlphaFoldDB" id="A0A366F816"/>
<feature type="domain" description="GH15-like" evidence="1">
    <location>
        <begin position="220"/>
        <end position="578"/>
    </location>
</feature>
<dbReference type="InterPro" id="IPR045582">
    <property type="entry name" value="Trehalase-like_N"/>
</dbReference>
<evidence type="ECO:0000259" key="1">
    <source>
        <dbReference type="Pfam" id="PF00723"/>
    </source>
</evidence>
<dbReference type="InterPro" id="IPR008928">
    <property type="entry name" value="6-hairpin_glycosidase_sf"/>
</dbReference>